<keyword evidence="1" id="KW-0472">Membrane</keyword>
<dbReference type="RefSeq" id="WP_070250840.1">
    <property type="nucleotide sequence ID" value="NZ_LROM01000121.1"/>
</dbReference>
<dbReference type="AlphaFoldDB" id="A0A1E7WD62"/>
<comment type="caution">
    <text evidence="2">The sequence shown here is derived from an EMBL/GenBank/DDBJ whole genome shotgun (WGS) entry which is preliminary data.</text>
</comment>
<dbReference type="EMBL" id="LROM01000121">
    <property type="protein sequence ID" value="OEZ95678.1"/>
    <property type="molecule type" value="Genomic_DNA"/>
</dbReference>
<reference evidence="3" key="1">
    <citation type="journal article" date="2016" name="Front. Microbiol.">
        <title>Molecular Keys to the Janthinobacterium and Duganella spp. Interaction with the Plant Pathogen Fusarium graminearum.</title>
        <authorList>
            <person name="Haack F.S."/>
            <person name="Poehlein A."/>
            <person name="Kroger C."/>
            <person name="Voigt C.A."/>
            <person name="Piepenbring M."/>
            <person name="Bode H.B."/>
            <person name="Daniel R."/>
            <person name="Schafer W."/>
            <person name="Streit W.R."/>
        </authorList>
    </citation>
    <scope>NUCLEOTIDE SEQUENCE [LARGE SCALE GENOMIC DNA]</scope>
    <source>
        <strain evidence="3">T54</strain>
    </source>
</reference>
<sequence>MDLEPEAPPAERVALDKVLASAEFARSERLSAFLAYVCEAVLTQKGVRLTEQHIGIHVFGRPDNYIPAEDTIVRTTAAMLRKRLAKYYESEGLSDPVRIAIPRGSYSPVFVANTVTPTPAPFVLDPADTSATAPPVLAAAPKRWRNLITAHRYRTLFGAFAALLLAVIVGALAAPEKPADPVDAFWKSLLFAGHETLFVPADSELVMHQKAIGRQVLLDDYIAKRFDAAANNAHGPAPPPFYWRRYTGVISVTLAVELGKLAANAPHGLRVRYARDLQLNELKQSSAVLVGTADANPWVSLFRDRLNYHIDLDIPNDKILVRNDTPTSGERALYEFSGAEREKHGFAVLAYTPNLSGNGHVLMIGGTSSVGTEAAMDFLLNRERLRAVLAGAVRPDGSVRPFEILLQCALRASGTTDVQVIGVRIK</sequence>
<dbReference type="Proteomes" id="UP000175989">
    <property type="component" value="Unassembled WGS sequence"/>
</dbReference>
<keyword evidence="1" id="KW-0812">Transmembrane</keyword>
<gene>
    <name evidence="2" type="ORF">DUPY_42300</name>
</gene>
<evidence type="ECO:0000256" key="1">
    <source>
        <dbReference type="SAM" id="Phobius"/>
    </source>
</evidence>
<keyword evidence="3" id="KW-1185">Reference proteome</keyword>
<accession>A0A1E7WD62</accession>
<evidence type="ECO:0000313" key="3">
    <source>
        <dbReference type="Proteomes" id="UP000175989"/>
    </source>
</evidence>
<feature type="transmembrane region" description="Helical" evidence="1">
    <location>
        <begin position="153"/>
        <end position="174"/>
    </location>
</feature>
<dbReference type="OrthoDB" id="104580at2"/>
<evidence type="ECO:0000313" key="2">
    <source>
        <dbReference type="EMBL" id="OEZ95678.1"/>
    </source>
</evidence>
<dbReference type="PATRIC" id="fig|762836.4.peg.4357"/>
<organism evidence="2 3">
    <name type="scientific">Duganella phyllosphaerae</name>
    <dbReference type="NCBI Taxonomy" id="762836"/>
    <lineage>
        <taxon>Bacteria</taxon>
        <taxon>Pseudomonadati</taxon>
        <taxon>Pseudomonadota</taxon>
        <taxon>Betaproteobacteria</taxon>
        <taxon>Burkholderiales</taxon>
        <taxon>Oxalobacteraceae</taxon>
        <taxon>Telluria group</taxon>
        <taxon>Duganella</taxon>
    </lineage>
</organism>
<evidence type="ECO:0008006" key="4">
    <source>
        <dbReference type="Google" id="ProtNLM"/>
    </source>
</evidence>
<keyword evidence="1" id="KW-1133">Transmembrane helix</keyword>
<protein>
    <recommendedName>
        <fullName evidence="4">Adenylate cyclase</fullName>
    </recommendedName>
</protein>
<name>A0A1E7WD62_9BURK</name>
<proteinExistence type="predicted"/>